<feature type="transmembrane region" description="Helical" evidence="1">
    <location>
        <begin position="97"/>
        <end position="116"/>
    </location>
</feature>
<keyword evidence="3" id="KW-1185">Reference proteome</keyword>
<evidence type="ECO:0000313" key="2">
    <source>
        <dbReference type="EMBL" id="GGS48949.1"/>
    </source>
</evidence>
<feature type="transmembrane region" description="Helical" evidence="1">
    <location>
        <begin position="156"/>
        <end position="173"/>
    </location>
</feature>
<keyword evidence="1" id="KW-0812">Transmembrane</keyword>
<keyword evidence="1" id="KW-1133">Transmembrane helix</keyword>
<feature type="transmembrane region" description="Helical" evidence="1">
    <location>
        <begin position="70"/>
        <end position="90"/>
    </location>
</feature>
<evidence type="ECO:0000256" key="1">
    <source>
        <dbReference type="SAM" id="Phobius"/>
    </source>
</evidence>
<organism evidence="2 3">
    <name type="scientific">Actinokineospora fastidiosa</name>
    <dbReference type="NCBI Taxonomy" id="1816"/>
    <lineage>
        <taxon>Bacteria</taxon>
        <taxon>Bacillati</taxon>
        <taxon>Actinomycetota</taxon>
        <taxon>Actinomycetes</taxon>
        <taxon>Pseudonocardiales</taxon>
        <taxon>Pseudonocardiaceae</taxon>
        <taxon>Actinokineospora</taxon>
    </lineage>
</organism>
<accession>A0A918GNB3</accession>
<sequence>MWFALALVVWVRRGRAWVPAAVGVAVALLWVLTKPDGMNSGAVAGFQPADRLSVAMAALGGVWTAQSPDLAVLAGGVTAGVLVLLAYSALGRRRAADAGWVGLACYAVALAALIGAGRTTGGGNVGLVSRYAIVAALALCAVIGLLALSERLPRRHLVVGVLVVGAVTFSLGAPKAADVRRSYGPLEVAAAALRVEAPAALAELRIQSGVIPAAKAMGMYPFTDFTLGCGDHELDGTVDRALIRPLPAGNGVVDTRPATADAVLTGWTAIDGRPADCVLVLDPLGRIVGGGVTGLHHPGLPPDLGPAGWRAVARPGISDITVVAVAGSAYYELTG</sequence>
<dbReference type="RefSeq" id="WP_229787386.1">
    <property type="nucleotide sequence ID" value="NZ_BMRB01000005.1"/>
</dbReference>
<protein>
    <submittedName>
        <fullName evidence="2">Uncharacterized protein</fullName>
    </submittedName>
</protein>
<reference evidence="2" key="2">
    <citation type="submission" date="2020-09" db="EMBL/GenBank/DDBJ databases">
        <authorList>
            <person name="Sun Q."/>
            <person name="Ohkuma M."/>
        </authorList>
    </citation>
    <scope>NUCLEOTIDE SEQUENCE</scope>
    <source>
        <strain evidence="2">JCM 3276</strain>
    </source>
</reference>
<dbReference type="EMBL" id="BMRB01000005">
    <property type="protein sequence ID" value="GGS48949.1"/>
    <property type="molecule type" value="Genomic_DNA"/>
</dbReference>
<proteinExistence type="predicted"/>
<evidence type="ECO:0000313" key="3">
    <source>
        <dbReference type="Proteomes" id="UP000660680"/>
    </source>
</evidence>
<comment type="caution">
    <text evidence="2">The sequence shown here is derived from an EMBL/GenBank/DDBJ whole genome shotgun (WGS) entry which is preliminary data.</text>
</comment>
<dbReference type="Proteomes" id="UP000660680">
    <property type="component" value="Unassembled WGS sequence"/>
</dbReference>
<keyword evidence="1" id="KW-0472">Membrane</keyword>
<name>A0A918GNB3_9PSEU</name>
<dbReference type="AlphaFoldDB" id="A0A918GNB3"/>
<feature type="transmembrane region" description="Helical" evidence="1">
    <location>
        <begin position="128"/>
        <end position="149"/>
    </location>
</feature>
<reference evidence="2" key="1">
    <citation type="journal article" date="2014" name="Int. J. Syst. Evol. Microbiol.">
        <title>Complete genome sequence of Corynebacterium casei LMG S-19264T (=DSM 44701T), isolated from a smear-ripened cheese.</title>
        <authorList>
            <consortium name="US DOE Joint Genome Institute (JGI-PGF)"/>
            <person name="Walter F."/>
            <person name="Albersmeier A."/>
            <person name="Kalinowski J."/>
            <person name="Ruckert C."/>
        </authorList>
    </citation>
    <scope>NUCLEOTIDE SEQUENCE</scope>
    <source>
        <strain evidence="2">JCM 3276</strain>
    </source>
</reference>
<gene>
    <name evidence="2" type="ORF">GCM10010171_50070</name>
</gene>